<proteinExistence type="predicted"/>
<dbReference type="SUPFAM" id="SSF50969">
    <property type="entry name" value="YVTN repeat-like/Quinoprotein amine dehydrogenase"/>
    <property type="match status" value="1"/>
</dbReference>
<organism evidence="3 4">
    <name type="scientific">Caballeronia mineralivorans PML1(12)</name>
    <dbReference type="NCBI Taxonomy" id="908627"/>
    <lineage>
        <taxon>Bacteria</taxon>
        <taxon>Pseudomonadati</taxon>
        <taxon>Pseudomonadota</taxon>
        <taxon>Betaproteobacteria</taxon>
        <taxon>Burkholderiales</taxon>
        <taxon>Burkholderiaceae</taxon>
        <taxon>Caballeronia</taxon>
    </lineage>
</organism>
<name>A0A0J1CYW6_9BURK</name>
<dbReference type="EMBL" id="AEJF01000085">
    <property type="protein sequence ID" value="KLU25737.1"/>
    <property type="molecule type" value="Genomic_DNA"/>
</dbReference>
<sequence>MGNTERNGRLLTALQHLPTSGARAVEVFTNDEGTFLGVPQLARDVAGDAPYMNGGDSDIEALIYRWQDDRFVEHEALSLPGGEDLEYFEIGTRQFLAAAGIRTGKGPYELDCESIVYERIDRKWTPLQRFATFAAKQWFAFSFGTRHFLALAQGVTIEGVEPKNPCTSRIFEWDGERFVAFQMLNGQWGYNFAFVSFSGGHYLAYADHVSGSPIYRWNGERFETLQTFAENGGRAFSFFEANGTLWMLHANLLQHTTLYRLDGQQFAAVQVLGEAGGRELCLIDGENGLYLVRVCFITGTPKAPVVVPQSQIFKWRDECFELIETFATSAATDASSFVVDGQRYLAVSNSLSEGIRFRIDSTLYRFDG</sequence>
<comment type="caution">
    <text evidence="3">The sequence shown here is derived from an EMBL/GenBank/DDBJ whole genome shotgun (WGS) entry which is preliminary data.</text>
</comment>
<dbReference type="PATRIC" id="fig|908627.4.peg.2810"/>
<keyword evidence="4" id="KW-1185">Reference proteome</keyword>
<dbReference type="InterPro" id="IPR011044">
    <property type="entry name" value="Quino_amine_DH_bsu"/>
</dbReference>
<evidence type="ECO:0000313" key="4">
    <source>
        <dbReference type="Proteomes" id="UP000035963"/>
    </source>
</evidence>
<dbReference type="PROSITE" id="PS50912">
    <property type="entry name" value="EAR"/>
    <property type="match status" value="3"/>
</dbReference>
<reference evidence="3 4" key="1">
    <citation type="journal article" date="2015" name="Genome Announc.">
        <title>Draft Genome Sequence of Burkholderia sp. Strain PML1(12), an Ectomycorrhizosphere-Inhabiting Bacterium with Effective Mineral-Weathering Ability.</title>
        <authorList>
            <person name="Uroz S."/>
            <person name="Oger P."/>
        </authorList>
    </citation>
    <scope>NUCLEOTIDE SEQUENCE [LARGE SCALE GENOMIC DNA]</scope>
    <source>
        <strain evidence="4">PML1(12)</strain>
    </source>
</reference>
<dbReference type="Proteomes" id="UP000035963">
    <property type="component" value="Unassembled WGS sequence"/>
</dbReference>
<dbReference type="OrthoDB" id="8437637at2"/>
<gene>
    <name evidence="3" type="ORF">EOS_12650</name>
</gene>
<keyword evidence="1" id="KW-0732">Signal</keyword>
<dbReference type="PANTHER" id="PTHR15261">
    <property type="entry name" value="THROMBOSPONDIN-TYPE LAMININ G DOMAIN AND EAR REPEAT-CONTAINING"/>
    <property type="match status" value="1"/>
</dbReference>
<evidence type="ECO:0000256" key="1">
    <source>
        <dbReference type="ARBA" id="ARBA00022729"/>
    </source>
</evidence>
<dbReference type="AlphaFoldDB" id="A0A0J1CYW6"/>
<evidence type="ECO:0008006" key="5">
    <source>
        <dbReference type="Google" id="ProtNLM"/>
    </source>
</evidence>
<dbReference type="InterPro" id="IPR009039">
    <property type="entry name" value="EAR"/>
</dbReference>
<evidence type="ECO:0000256" key="2">
    <source>
        <dbReference type="ARBA" id="ARBA00022737"/>
    </source>
</evidence>
<dbReference type="RefSeq" id="WP_047846995.1">
    <property type="nucleotide sequence ID" value="NZ_AEJF01000085.1"/>
</dbReference>
<dbReference type="InterPro" id="IPR005492">
    <property type="entry name" value="EPTP"/>
</dbReference>
<keyword evidence="2" id="KW-0677">Repeat</keyword>
<dbReference type="GO" id="GO:0007165">
    <property type="term" value="P:signal transduction"/>
    <property type="evidence" value="ECO:0007669"/>
    <property type="project" value="TreeGrafter"/>
</dbReference>
<dbReference type="Pfam" id="PF03736">
    <property type="entry name" value="EPTP"/>
    <property type="match status" value="2"/>
</dbReference>
<evidence type="ECO:0000313" key="3">
    <source>
        <dbReference type="EMBL" id="KLU25737.1"/>
    </source>
</evidence>
<accession>A0A0J1CYW6</accession>
<dbReference type="PANTHER" id="PTHR15261:SF4">
    <property type="entry name" value="THROMBOSPONDIN-TYPE LAMININ G DOMAIN AND EAR REPEAT-CONTAINING PROTEIN"/>
    <property type="match status" value="1"/>
</dbReference>
<protein>
    <recommendedName>
        <fullName evidence="5">EPTP domain-containing protein</fullName>
    </recommendedName>
</protein>